<feature type="non-terminal residue" evidence="2">
    <location>
        <position position="1"/>
    </location>
</feature>
<organism evidence="2 3">
    <name type="scientific">Piedraia hortae CBS 480.64</name>
    <dbReference type="NCBI Taxonomy" id="1314780"/>
    <lineage>
        <taxon>Eukaryota</taxon>
        <taxon>Fungi</taxon>
        <taxon>Dikarya</taxon>
        <taxon>Ascomycota</taxon>
        <taxon>Pezizomycotina</taxon>
        <taxon>Dothideomycetes</taxon>
        <taxon>Dothideomycetidae</taxon>
        <taxon>Capnodiales</taxon>
        <taxon>Piedraiaceae</taxon>
        <taxon>Piedraia</taxon>
    </lineage>
</organism>
<reference evidence="2" key="1">
    <citation type="journal article" date="2020" name="Stud. Mycol.">
        <title>101 Dothideomycetes genomes: a test case for predicting lifestyles and emergence of pathogens.</title>
        <authorList>
            <person name="Haridas S."/>
            <person name="Albert R."/>
            <person name="Binder M."/>
            <person name="Bloem J."/>
            <person name="Labutti K."/>
            <person name="Salamov A."/>
            <person name="Andreopoulos B."/>
            <person name="Baker S."/>
            <person name="Barry K."/>
            <person name="Bills G."/>
            <person name="Bluhm B."/>
            <person name="Cannon C."/>
            <person name="Castanera R."/>
            <person name="Culley D."/>
            <person name="Daum C."/>
            <person name="Ezra D."/>
            <person name="Gonzalez J."/>
            <person name="Henrissat B."/>
            <person name="Kuo A."/>
            <person name="Liang C."/>
            <person name="Lipzen A."/>
            <person name="Lutzoni F."/>
            <person name="Magnuson J."/>
            <person name="Mondo S."/>
            <person name="Nolan M."/>
            <person name="Ohm R."/>
            <person name="Pangilinan J."/>
            <person name="Park H.-J."/>
            <person name="Ramirez L."/>
            <person name="Alfaro M."/>
            <person name="Sun H."/>
            <person name="Tritt A."/>
            <person name="Yoshinaga Y."/>
            <person name="Zwiers L.-H."/>
            <person name="Turgeon B."/>
            <person name="Goodwin S."/>
            <person name="Spatafora J."/>
            <person name="Crous P."/>
            <person name="Grigoriev I."/>
        </authorList>
    </citation>
    <scope>NUCLEOTIDE SEQUENCE</scope>
    <source>
        <strain evidence="2">CBS 480.64</strain>
    </source>
</reference>
<dbReference type="EMBL" id="MU005997">
    <property type="protein sequence ID" value="KAF2859155.1"/>
    <property type="molecule type" value="Genomic_DNA"/>
</dbReference>
<feature type="compositionally biased region" description="Basic and acidic residues" evidence="1">
    <location>
        <begin position="45"/>
        <end position="59"/>
    </location>
</feature>
<dbReference type="Proteomes" id="UP000799421">
    <property type="component" value="Unassembled WGS sequence"/>
</dbReference>
<keyword evidence="3" id="KW-1185">Reference proteome</keyword>
<proteinExistence type="predicted"/>
<dbReference type="OrthoDB" id="2532734at2759"/>
<accession>A0A6A7BWP8</accession>
<dbReference type="AlphaFoldDB" id="A0A6A7BWP8"/>
<protein>
    <submittedName>
        <fullName evidence="2">Uncharacterized protein</fullName>
    </submittedName>
</protein>
<feature type="compositionally biased region" description="Basic and acidic residues" evidence="1">
    <location>
        <begin position="1"/>
        <end position="22"/>
    </location>
</feature>
<gene>
    <name evidence="2" type="ORF">K470DRAFT_219719</name>
</gene>
<feature type="region of interest" description="Disordered" evidence="1">
    <location>
        <begin position="1"/>
        <end position="59"/>
    </location>
</feature>
<name>A0A6A7BWP8_9PEZI</name>
<evidence type="ECO:0000313" key="2">
    <source>
        <dbReference type="EMBL" id="KAF2859155.1"/>
    </source>
</evidence>
<sequence>EASKDGDNSESNKKGSDKDDQKLATMQDHQGNLGPAIASNLPEAASKEELRKRAEELNK</sequence>
<evidence type="ECO:0000256" key="1">
    <source>
        <dbReference type="SAM" id="MobiDB-lite"/>
    </source>
</evidence>
<evidence type="ECO:0000313" key="3">
    <source>
        <dbReference type="Proteomes" id="UP000799421"/>
    </source>
</evidence>